<feature type="transmembrane region" description="Helical" evidence="16">
    <location>
        <begin position="218"/>
        <end position="236"/>
    </location>
</feature>
<evidence type="ECO:0000256" key="7">
    <source>
        <dbReference type="ARBA" id="ARBA00022692"/>
    </source>
</evidence>
<dbReference type="GO" id="GO:0008137">
    <property type="term" value="F:NADH dehydrogenase (ubiquinone) activity"/>
    <property type="evidence" value="ECO:0007669"/>
    <property type="project" value="UniProtKB-UniRule"/>
</dbReference>
<proteinExistence type="inferred from homology"/>
<comment type="function">
    <text evidence="16">Core subunit of the mitochondrial membrane respiratory chain NADH dehydrogenase (Complex I) which catalyzes electron transfer from NADH through the respiratory chain, using ubiquinone as an electron acceptor. Essential for the catalytic activity and assembly of complex I.</text>
</comment>
<keyword evidence="8" id="KW-1278">Translocase</keyword>
<keyword evidence="9 16" id="KW-0249">Electron transport</keyword>
<evidence type="ECO:0000256" key="14">
    <source>
        <dbReference type="ARBA" id="ARBA00023136"/>
    </source>
</evidence>
<evidence type="ECO:0000256" key="5">
    <source>
        <dbReference type="ARBA" id="ARBA00022448"/>
    </source>
</evidence>
<dbReference type="PRINTS" id="PR01437">
    <property type="entry name" value="NUOXDRDTASE4"/>
</dbReference>
<feature type="transmembrane region" description="Helical" evidence="16">
    <location>
        <begin position="312"/>
        <end position="341"/>
    </location>
</feature>
<dbReference type="AlphaFoldDB" id="A0A096VGU2"/>
<dbReference type="PANTHER" id="PTHR43507">
    <property type="entry name" value="NADH-UBIQUINONE OXIDOREDUCTASE CHAIN 4"/>
    <property type="match status" value="1"/>
</dbReference>
<feature type="transmembrane region" description="Helical" evidence="16">
    <location>
        <begin position="272"/>
        <end position="292"/>
    </location>
</feature>
<sequence>MKWGVFNILNYLLVILFFFFFNNNSFCYCNSIWNINEFTLFLSFIPLIFYLLLFNVLSVNNSNFNFFLIYLSILSSIICFNLNHTLLFWCFYELSILPLLFLLVIDSPYSERYLAIWYLLGYIMITSLPMLLCIFFICYDNNFCFQLDGLNNYNYTVNFILFVLFITKVPLPPFHSWLPIVHAEANSFVSIMLSGYIMKLGLIGIYRFNNCLLQDLNFYIFFIFLFSLFFLFNSMQELDSKRWLAFLSLSHILISLVGLYNQSWLEDSIVSFFCLGHGISACLLFYMFLNLYNLTGSRNWLIFYNSNTNSTVFRFLVVTSIITLVSFPPTIQFISEVLVLVKIYTNSSLLMIYSFYLFIGGLIPVLLLSYFLSNNNNTINLNLYYMAQLIMLLLLVYCFFFGIYI</sequence>
<dbReference type="GO" id="GO:0003954">
    <property type="term" value="F:NADH dehydrogenase activity"/>
    <property type="evidence" value="ECO:0007669"/>
    <property type="project" value="TreeGrafter"/>
</dbReference>
<evidence type="ECO:0000256" key="6">
    <source>
        <dbReference type="ARBA" id="ARBA00022660"/>
    </source>
</evidence>
<dbReference type="GO" id="GO:0042773">
    <property type="term" value="P:ATP synthesis coupled electron transport"/>
    <property type="evidence" value="ECO:0007669"/>
    <property type="project" value="InterPro"/>
</dbReference>
<dbReference type="GO" id="GO:0031966">
    <property type="term" value="C:mitochondrial membrane"/>
    <property type="evidence" value="ECO:0007669"/>
    <property type="project" value="UniProtKB-SubCell"/>
</dbReference>
<evidence type="ECO:0000256" key="9">
    <source>
        <dbReference type="ARBA" id="ARBA00022982"/>
    </source>
</evidence>
<reference evidence="18" key="1">
    <citation type="journal article" date="2014" name="Mol. Biol. Rep.">
        <title>The complete mitochondrial genome of Neobenedenia melleni (Platyhelminthes: Monogenea): mitochondrial gene content, arrangement and composition compared with two Benedenia species.</title>
        <authorList>
            <person name="Zhang J."/>
            <person name="Wu X."/>
            <person name="Li Y."/>
            <person name="Zhao M."/>
            <person name="Xie M."/>
            <person name="Li A."/>
        </authorList>
    </citation>
    <scope>NUCLEOTIDE SEQUENCE</scope>
</reference>
<evidence type="ECO:0000256" key="1">
    <source>
        <dbReference type="ARBA" id="ARBA00004225"/>
    </source>
</evidence>
<evidence type="ECO:0000256" key="10">
    <source>
        <dbReference type="ARBA" id="ARBA00022989"/>
    </source>
</evidence>
<gene>
    <name evidence="18" type="primary">nad4</name>
</gene>
<evidence type="ECO:0000256" key="15">
    <source>
        <dbReference type="ARBA" id="ARBA00049551"/>
    </source>
</evidence>
<evidence type="ECO:0000256" key="8">
    <source>
        <dbReference type="ARBA" id="ARBA00022967"/>
    </source>
</evidence>
<keyword evidence="7 16" id="KW-0812">Transmembrane</keyword>
<keyword evidence="10 16" id="KW-1133">Transmembrane helix</keyword>
<dbReference type="PANTHER" id="PTHR43507:SF20">
    <property type="entry name" value="NADH-UBIQUINONE OXIDOREDUCTASE CHAIN 4"/>
    <property type="match status" value="1"/>
</dbReference>
<feature type="transmembrane region" description="Helical" evidence="16">
    <location>
        <begin position="384"/>
        <end position="404"/>
    </location>
</feature>
<feature type="transmembrane region" description="Helical" evidence="16">
    <location>
        <begin position="38"/>
        <end position="58"/>
    </location>
</feature>
<keyword evidence="13 16" id="KW-0496">Mitochondrion</keyword>
<evidence type="ECO:0000256" key="2">
    <source>
        <dbReference type="ARBA" id="ARBA00009025"/>
    </source>
</evidence>
<protein>
    <recommendedName>
        <fullName evidence="4 16">NADH-ubiquinone oxidoreductase chain 4</fullName>
        <ecNumber evidence="3 16">7.1.1.2</ecNumber>
    </recommendedName>
</protein>
<comment type="similarity">
    <text evidence="2 16">Belongs to the complex I subunit 4 family.</text>
</comment>
<keyword evidence="12 16" id="KW-0830">Ubiquinone</keyword>
<dbReference type="InterPro" id="IPR001750">
    <property type="entry name" value="ND/Mrp_TM"/>
</dbReference>
<feature type="transmembrane region" description="Helical" evidence="16">
    <location>
        <begin position="64"/>
        <end position="82"/>
    </location>
</feature>
<evidence type="ECO:0000256" key="13">
    <source>
        <dbReference type="ARBA" id="ARBA00023128"/>
    </source>
</evidence>
<dbReference type="Pfam" id="PF00361">
    <property type="entry name" value="Proton_antipo_M"/>
    <property type="match status" value="1"/>
</dbReference>
<dbReference type="EMBL" id="JQ038228">
    <property type="protein sequence ID" value="AFD18219.1"/>
    <property type="molecule type" value="Genomic_DNA"/>
</dbReference>
<feature type="transmembrane region" description="Helical" evidence="16">
    <location>
        <begin position="353"/>
        <end position="372"/>
    </location>
</feature>
<dbReference type="GO" id="GO:0048039">
    <property type="term" value="F:ubiquinone binding"/>
    <property type="evidence" value="ECO:0007669"/>
    <property type="project" value="TreeGrafter"/>
</dbReference>
<evidence type="ECO:0000256" key="3">
    <source>
        <dbReference type="ARBA" id="ARBA00012944"/>
    </source>
</evidence>
<feature type="domain" description="NADH:quinone oxidoreductase/Mrp antiporter transmembrane" evidence="17">
    <location>
        <begin position="84"/>
        <end position="354"/>
    </location>
</feature>
<evidence type="ECO:0000256" key="12">
    <source>
        <dbReference type="ARBA" id="ARBA00023075"/>
    </source>
</evidence>
<evidence type="ECO:0000256" key="16">
    <source>
        <dbReference type="RuleBase" id="RU003297"/>
    </source>
</evidence>
<dbReference type="GO" id="GO:0015990">
    <property type="term" value="P:electron transport coupled proton transport"/>
    <property type="evidence" value="ECO:0007669"/>
    <property type="project" value="TreeGrafter"/>
</dbReference>
<keyword evidence="14 16" id="KW-0472">Membrane</keyword>
<feature type="transmembrane region" description="Helical" evidence="16">
    <location>
        <begin position="150"/>
        <end position="167"/>
    </location>
</feature>
<feature type="transmembrane region" description="Helical" evidence="16">
    <location>
        <begin position="89"/>
        <end position="109"/>
    </location>
</feature>
<keyword evidence="5 16" id="KW-0813">Transport</keyword>
<name>A0A096VGU2_9PLAT</name>
<comment type="catalytic activity">
    <reaction evidence="15 16">
        <text>a ubiquinone + NADH + 5 H(+)(in) = a ubiquinol + NAD(+) + 4 H(+)(out)</text>
        <dbReference type="Rhea" id="RHEA:29091"/>
        <dbReference type="Rhea" id="RHEA-COMP:9565"/>
        <dbReference type="Rhea" id="RHEA-COMP:9566"/>
        <dbReference type="ChEBI" id="CHEBI:15378"/>
        <dbReference type="ChEBI" id="CHEBI:16389"/>
        <dbReference type="ChEBI" id="CHEBI:17976"/>
        <dbReference type="ChEBI" id="CHEBI:57540"/>
        <dbReference type="ChEBI" id="CHEBI:57945"/>
        <dbReference type="EC" id="7.1.1.2"/>
    </reaction>
</comment>
<evidence type="ECO:0000256" key="11">
    <source>
        <dbReference type="ARBA" id="ARBA00023027"/>
    </source>
</evidence>
<geneLocation type="mitochondrion" evidence="18"/>
<accession>A0A096VGU2</accession>
<evidence type="ECO:0000259" key="17">
    <source>
        <dbReference type="Pfam" id="PF00361"/>
    </source>
</evidence>
<dbReference type="EC" id="7.1.1.2" evidence="3 16"/>
<evidence type="ECO:0000256" key="4">
    <source>
        <dbReference type="ARBA" id="ARBA00021006"/>
    </source>
</evidence>
<dbReference type="InterPro" id="IPR003918">
    <property type="entry name" value="NADH_UbQ_OxRdtase"/>
</dbReference>
<feature type="transmembrane region" description="Helical" evidence="16">
    <location>
        <begin position="187"/>
        <end position="206"/>
    </location>
</feature>
<comment type="subcellular location">
    <subcellularLocation>
        <location evidence="1 16">Mitochondrion membrane</location>
        <topology evidence="1 16">Multi-pass membrane protein</topology>
    </subcellularLocation>
</comment>
<feature type="transmembrane region" description="Helical" evidence="16">
    <location>
        <begin position="115"/>
        <end position="138"/>
    </location>
</feature>
<keyword evidence="6 16" id="KW-0679">Respiratory chain</keyword>
<feature type="transmembrane region" description="Helical" evidence="16">
    <location>
        <begin position="6"/>
        <end position="26"/>
    </location>
</feature>
<organism evidence="18">
    <name type="scientific">Neobenedenia melleni</name>
    <dbReference type="NCBI Taxonomy" id="280695"/>
    <lineage>
        <taxon>Eukaryota</taxon>
        <taxon>Metazoa</taxon>
        <taxon>Spiralia</taxon>
        <taxon>Lophotrochozoa</taxon>
        <taxon>Platyhelminthes</taxon>
        <taxon>Monogenea</taxon>
        <taxon>Monopisthocotylea</taxon>
        <taxon>Capsalidea</taxon>
        <taxon>Capsalidae</taxon>
        <taxon>Neobenedenia</taxon>
    </lineage>
</organism>
<evidence type="ECO:0000313" key="18">
    <source>
        <dbReference type="EMBL" id="AFD18219.1"/>
    </source>
</evidence>
<keyword evidence="11 16" id="KW-0520">NAD</keyword>